<name>A0A8H3GCE8_9AGAM</name>
<keyword evidence="2" id="KW-0539">Nucleus</keyword>
<dbReference type="GO" id="GO:0008270">
    <property type="term" value="F:zinc ion binding"/>
    <property type="evidence" value="ECO:0007669"/>
    <property type="project" value="InterPro"/>
</dbReference>
<organism evidence="5 6">
    <name type="scientific">Rhizoctonia solani</name>
    <dbReference type="NCBI Taxonomy" id="456999"/>
    <lineage>
        <taxon>Eukaryota</taxon>
        <taxon>Fungi</taxon>
        <taxon>Dikarya</taxon>
        <taxon>Basidiomycota</taxon>
        <taxon>Agaricomycotina</taxon>
        <taxon>Agaricomycetes</taxon>
        <taxon>Cantharellales</taxon>
        <taxon>Ceratobasidiaceae</taxon>
        <taxon>Rhizoctonia</taxon>
    </lineage>
</organism>
<dbReference type="GO" id="GO:0000981">
    <property type="term" value="F:DNA-binding transcription factor activity, RNA polymerase II-specific"/>
    <property type="evidence" value="ECO:0007669"/>
    <property type="project" value="InterPro"/>
</dbReference>
<dbReference type="AlphaFoldDB" id="A0A8H3GCE8"/>
<protein>
    <recommendedName>
        <fullName evidence="4">Zn(2)-C6 fungal-type domain-containing protein</fullName>
    </recommendedName>
</protein>
<dbReference type="PANTHER" id="PTHR37534">
    <property type="entry name" value="TRANSCRIPTIONAL ACTIVATOR PROTEIN UGA3"/>
    <property type="match status" value="1"/>
</dbReference>
<dbReference type="EMBL" id="CAJMWS010000446">
    <property type="protein sequence ID" value="CAE6444611.1"/>
    <property type="molecule type" value="Genomic_DNA"/>
</dbReference>
<dbReference type="Proteomes" id="UP000663846">
    <property type="component" value="Unassembled WGS sequence"/>
</dbReference>
<dbReference type="SMART" id="SM00066">
    <property type="entry name" value="GAL4"/>
    <property type="match status" value="1"/>
</dbReference>
<feature type="compositionally biased region" description="Polar residues" evidence="3">
    <location>
        <begin position="57"/>
        <end position="71"/>
    </location>
</feature>
<dbReference type="PANTHER" id="PTHR37534:SF46">
    <property type="entry name" value="ZN(II)2CYS6 TRANSCRIPTION FACTOR (EUROFUNG)"/>
    <property type="match status" value="1"/>
</dbReference>
<evidence type="ECO:0000256" key="1">
    <source>
        <dbReference type="ARBA" id="ARBA00004123"/>
    </source>
</evidence>
<dbReference type="Pfam" id="PF11951">
    <property type="entry name" value="Fungal_trans_2"/>
    <property type="match status" value="1"/>
</dbReference>
<sequence length="582" mass="65069">MSRFISKPGPPPTSCLTCRRRRKKCDMTRPSCKRCLRDGYECLGYEDRKSRARVHQKSTSLPTHSQAQSNLPTVPANAVKSETANSIVAGLLEDVRDRTSRNTGRAVRPSILGAAMLYGISGPMSLTDDKRVITNPSKEFDRLWPQDQSQSLVHPRHISHVKRDLDTTFNTDLASNGLMQVIEGFWQSIPPSIDGIEAMREDYFGHVITAYQIQRLSYRFTPPPPEISNSLTVKLTKSKRIVWVTYLAAKVFQVLHQDPLTQTATVVGHIGWVDKLEHKFTTTSRSNPSLNEVGERLMVHLELASLKFNLVDPTSGYSLLRNALPKFFQLAAADTNLLVEQPDGNLTISCPHVLRAPRFELRRFVLYEAVSAFLLGLPPLVEYGYDGECDSEHFGFEWTYGTPVTLIQVILQVNSWRAGSRVRLDDWQTLERRVTTWKSPYATLDGACANDSAGEGRAAVQEGWRHVALIYIYMGVCGASSHDSRVQTSVDRIFELGEAIGSSQANIHMLPHCVVAGVAARLEKHRIAVYEKLRSLKGTHIWLFPGTQFSEVLYHLWHGVGLGGAAVTWNDYVQSRCAVAPA</sequence>
<accession>A0A8H3GCE8</accession>
<proteinExistence type="predicted"/>
<dbReference type="InterPro" id="IPR036864">
    <property type="entry name" value="Zn2-C6_fun-type_DNA-bd_sf"/>
</dbReference>
<evidence type="ECO:0000256" key="3">
    <source>
        <dbReference type="SAM" id="MobiDB-lite"/>
    </source>
</evidence>
<reference evidence="5" key="1">
    <citation type="submission" date="2021-01" db="EMBL/GenBank/DDBJ databases">
        <authorList>
            <person name="Kaushik A."/>
        </authorList>
    </citation>
    <scope>NUCLEOTIDE SEQUENCE</scope>
    <source>
        <strain evidence="5">AG1-1C</strain>
    </source>
</reference>
<gene>
    <name evidence="5" type="ORF">RDB_LOCUS135930</name>
</gene>
<dbReference type="InterPro" id="IPR021858">
    <property type="entry name" value="Fun_TF"/>
</dbReference>
<dbReference type="SUPFAM" id="SSF57701">
    <property type="entry name" value="Zn2/Cys6 DNA-binding domain"/>
    <property type="match status" value="1"/>
</dbReference>
<evidence type="ECO:0000256" key="2">
    <source>
        <dbReference type="ARBA" id="ARBA00023242"/>
    </source>
</evidence>
<evidence type="ECO:0000313" key="5">
    <source>
        <dbReference type="EMBL" id="CAE6444611.1"/>
    </source>
</evidence>
<comment type="subcellular location">
    <subcellularLocation>
        <location evidence="1">Nucleus</location>
    </subcellularLocation>
</comment>
<dbReference type="InterPro" id="IPR001138">
    <property type="entry name" value="Zn2Cys6_DnaBD"/>
</dbReference>
<dbReference type="Pfam" id="PF00172">
    <property type="entry name" value="Zn_clus"/>
    <property type="match status" value="1"/>
</dbReference>
<dbReference type="CDD" id="cd00067">
    <property type="entry name" value="GAL4"/>
    <property type="match status" value="1"/>
</dbReference>
<dbReference type="PROSITE" id="PS00463">
    <property type="entry name" value="ZN2_CY6_FUNGAL_1"/>
    <property type="match status" value="1"/>
</dbReference>
<dbReference type="GO" id="GO:0005634">
    <property type="term" value="C:nucleus"/>
    <property type="evidence" value="ECO:0007669"/>
    <property type="project" value="UniProtKB-SubCell"/>
</dbReference>
<evidence type="ECO:0000313" key="6">
    <source>
        <dbReference type="Proteomes" id="UP000663846"/>
    </source>
</evidence>
<evidence type="ECO:0000259" key="4">
    <source>
        <dbReference type="PROSITE" id="PS50048"/>
    </source>
</evidence>
<feature type="domain" description="Zn(2)-C6 fungal-type" evidence="4">
    <location>
        <begin position="14"/>
        <end position="42"/>
    </location>
</feature>
<dbReference type="Gene3D" id="4.10.240.10">
    <property type="entry name" value="Zn(2)-C6 fungal-type DNA-binding domain"/>
    <property type="match status" value="1"/>
</dbReference>
<dbReference type="PROSITE" id="PS50048">
    <property type="entry name" value="ZN2_CY6_FUNGAL_2"/>
    <property type="match status" value="1"/>
</dbReference>
<comment type="caution">
    <text evidence="5">The sequence shown here is derived from an EMBL/GenBank/DDBJ whole genome shotgun (WGS) entry which is preliminary data.</text>
</comment>
<feature type="region of interest" description="Disordered" evidence="3">
    <location>
        <begin position="51"/>
        <end position="71"/>
    </location>
</feature>